<protein>
    <submittedName>
        <fullName evidence="2">Uncharacterized protein</fullName>
    </submittedName>
</protein>
<feature type="region of interest" description="Disordered" evidence="1">
    <location>
        <begin position="160"/>
        <end position="414"/>
    </location>
</feature>
<feature type="region of interest" description="Disordered" evidence="1">
    <location>
        <begin position="1"/>
        <end position="52"/>
    </location>
</feature>
<sequence length="1036" mass="115789">MGWETSTSPPPHERPHSDVKSPSTRDAPREHHRRLSTGILSGFYDPKQPAHGYSAAEARALAQFHFFDEDATTVEDAQSTIKNIDPKPNRHFESSSIMFNTFLDTDISETPPPPQQPEYIDTPTWKLEDLVHPSGSPVLEREYTLDAKYAFELNEDPTLVLQQNAKDESAGSTQQVTENKQEPAAALVPRDPKLPALRDSVLAHQEEPAVSVAKQVAGPSHRGASLKPKIVEISKSQSHSERPSNTRRRSNEEHGRQNQLQKKGDSDAKDIRVRRKSVPVTAEPGPATPAETLEATREWLNSLADREASSWSDEPVLGSPIRSKKPLSLSTKPKTSPSRNNLPLDSVASSSKAPSSTTPGSNASPSSKRTNDDHPIPARPPKNARPATPGLPSRPTSPPLHRNAASTQKPLSQPDRENWTLYNLSCWSNKSYLKALLRGPVLEFRTEPHGPPFLKDVPQEMLNYFCGPDHLTRLLTSYSLPVGLQRETGEDYNALVFPSDLVSATAIMRIVRYMRRCCNRTATLTKPHFQLRAPPSLQENMETIRACNIFGLYADARRLQCFLIDKKIPGGKLSMEDVEVLWEGYDGDLRDSGYTDALLTHIVYNVLGKDSVEREELMVLLEEEAYAGLRELVGYELGVKKGRAEEKHVFIARKQREREERVRRGNGKDKGPSELEMFQAKRGPMVQGRLLRVLSYDALMETDKTAETRYKRRSGLGRRAVSTPELLDGERDGEDGELESAGWMYQNALKEIKEYGSTTDLNVIMRGGTEEAEEAVWPEMKIVRRPVQSRPSAPTPSGRKEELYGMREPYDQETAEMINLPAPPKDLHGAQRPERISNPINPTKPVSEAVKVREAIKRKLTIPQTTNKPTDNPSTQLEPARGIHHINLQQASKPYYTDEELAHFLRPHQNGAPRYTVDKEVHLTNLPLQEEQNFAPVLKGSAAASLTTQPHPSRRPREALRATSHARLDALRNGASNVGKRQPGSSVQRRPIAQNQSVLRSRADPWWNTLGGTASATGMKSSSKLKRLWHEVRSFV</sequence>
<dbReference type="OrthoDB" id="3796468at2759"/>
<feature type="compositionally biased region" description="Basic and acidic residues" evidence="1">
    <location>
        <begin position="238"/>
        <end position="271"/>
    </location>
</feature>
<feature type="region of interest" description="Disordered" evidence="1">
    <location>
        <begin position="824"/>
        <end position="844"/>
    </location>
</feature>
<accession>A0A6A5VRL5</accession>
<feature type="compositionally biased region" description="Basic and acidic residues" evidence="1">
    <location>
        <begin position="825"/>
        <end position="835"/>
    </location>
</feature>
<dbReference type="AlphaFoldDB" id="A0A6A5VRL5"/>
<feature type="compositionally biased region" description="Low complexity" evidence="1">
    <location>
        <begin position="346"/>
        <end position="361"/>
    </location>
</feature>
<keyword evidence="3" id="KW-1185">Reference proteome</keyword>
<feature type="compositionally biased region" description="Polar residues" evidence="1">
    <location>
        <begin position="983"/>
        <end position="998"/>
    </location>
</feature>
<evidence type="ECO:0000256" key="1">
    <source>
        <dbReference type="SAM" id="MobiDB-lite"/>
    </source>
</evidence>
<dbReference type="Proteomes" id="UP000800036">
    <property type="component" value="Unassembled WGS sequence"/>
</dbReference>
<dbReference type="EMBL" id="ML976658">
    <property type="protein sequence ID" value="KAF1979229.1"/>
    <property type="molecule type" value="Genomic_DNA"/>
</dbReference>
<evidence type="ECO:0000313" key="2">
    <source>
        <dbReference type="EMBL" id="KAF1979229.1"/>
    </source>
</evidence>
<name>A0A6A5VRL5_9PLEO</name>
<feature type="compositionally biased region" description="Low complexity" evidence="1">
    <location>
        <begin position="326"/>
        <end position="338"/>
    </location>
</feature>
<feature type="compositionally biased region" description="Polar residues" evidence="1">
    <location>
        <begin position="160"/>
        <end position="178"/>
    </location>
</feature>
<gene>
    <name evidence="2" type="ORF">BU23DRAFT_151006</name>
</gene>
<feature type="region of interest" description="Disordered" evidence="1">
    <location>
        <begin position="972"/>
        <end position="998"/>
    </location>
</feature>
<evidence type="ECO:0000313" key="3">
    <source>
        <dbReference type="Proteomes" id="UP000800036"/>
    </source>
</evidence>
<proteinExistence type="predicted"/>
<organism evidence="2 3">
    <name type="scientific">Bimuria novae-zelandiae CBS 107.79</name>
    <dbReference type="NCBI Taxonomy" id="1447943"/>
    <lineage>
        <taxon>Eukaryota</taxon>
        <taxon>Fungi</taxon>
        <taxon>Dikarya</taxon>
        <taxon>Ascomycota</taxon>
        <taxon>Pezizomycotina</taxon>
        <taxon>Dothideomycetes</taxon>
        <taxon>Pleosporomycetidae</taxon>
        <taxon>Pleosporales</taxon>
        <taxon>Massarineae</taxon>
        <taxon>Didymosphaeriaceae</taxon>
        <taxon>Bimuria</taxon>
    </lineage>
</organism>
<reference evidence="2" key="1">
    <citation type="journal article" date="2020" name="Stud. Mycol.">
        <title>101 Dothideomycetes genomes: a test case for predicting lifestyles and emergence of pathogens.</title>
        <authorList>
            <person name="Haridas S."/>
            <person name="Albert R."/>
            <person name="Binder M."/>
            <person name="Bloem J."/>
            <person name="Labutti K."/>
            <person name="Salamov A."/>
            <person name="Andreopoulos B."/>
            <person name="Baker S."/>
            <person name="Barry K."/>
            <person name="Bills G."/>
            <person name="Bluhm B."/>
            <person name="Cannon C."/>
            <person name="Castanera R."/>
            <person name="Culley D."/>
            <person name="Daum C."/>
            <person name="Ezra D."/>
            <person name="Gonzalez J."/>
            <person name="Henrissat B."/>
            <person name="Kuo A."/>
            <person name="Liang C."/>
            <person name="Lipzen A."/>
            <person name="Lutzoni F."/>
            <person name="Magnuson J."/>
            <person name="Mondo S."/>
            <person name="Nolan M."/>
            <person name="Ohm R."/>
            <person name="Pangilinan J."/>
            <person name="Park H.-J."/>
            <person name="Ramirez L."/>
            <person name="Alfaro M."/>
            <person name="Sun H."/>
            <person name="Tritt A."/>
            <person name="Yoshinaga Y."/>
            <person name="Zwiers L.-H."/>
            <person name="Turgeon B."/>
            <person name="Goodwin S."/>
            <person name="Spatafora J."/>
            <person name="Crous P."/>
            <person name="Grigoriev I."/>
        </authorList>
    </citation>
    <scope>NUCLEOTIDE SEQUENCE</scope>
    <source>
        <strain evidence="2">CBS 107.79</strain>
    </source>
</reference>